<dbReference type="OrthoDB" id="3246013at2759"/>
<name>A0A9P5MVJ1_9AGAM</name>
<accession>A0A9P5MVJ1</accession>
<reference evidence="1" key="1">
    <citation type="submission" date="2019-10" db="EMBL/GenBank/DDBJ databases">
        <authorList>
            <consortium name="DOE Joint Genome Institute"/>
            <person name="Kuo A."/>
            <person name="Miyauchi S."/>
            <person name="Kiss E."/>
            <person name="Drula E."/>
            <person name="Kohler A."/>
            <person name="Sanchez-Garcia M."/>
            <person name="Andreopoulos B."/>
            <person name="Barry K.W."/>
            <person name="Bonito G."/>
            <person name="Buee M."/>
            <person name="Carver A."/>
            <person name="Chen C."/>
            <person name="Cichocki N."/>
            <person name="Clum A."/>
            <person name="Culley D."/>
            <person name="Crous P.W."/>
            <person name="Fauchery L."/>
            <person name="Girlanda M."/>
            <person name="Hayes R."/>
            <person name="Keri Z."/>
            <person name="LaButti K."/>
            <person name="Lipzen A."/>
            <person name="Lombard V."/>
            <person name="Magnuson J."/>
            <person name="Maillard F."/>
            <person name="Morin E."/>
            <person name="Murat C."/>
            <person name="Nolan M."/>
            <person name="Ohm R."/>
            <person name="Pangilinan J."/>
            <person name="Pereira M."/>
            <person name="Perotto S."/>
            <person name="Peter M."/>
            <person name="Riley R."/>
            <person name="Sitrit Y."/>
            <person name="Stielow B."/>
            <person name="Szollosi G."/>
            <person name="Zifcakova L."/>
            <person name="Stursova M."/>
            <person name="Spatafora J.W."/>
            <person name="Tedersoo L."/>
            <person name="Vaario L.-M."/>
            <person name="Yamada A."/>
            <person name="Yan M."/>
            <person name="Wang P."/>
            <person name="Xu J."/>
            <person name="Bruns T."/>
            <person name="Baldrian P."/>
            <person name="Vilgalys R."/>
            <person name="Henrissat B."/>
            <person name="Grigoriev I.V."/>
            <person name="Hibbett D."/>
            <person name="Nagy L.G."/>
            <person name="Martin F.M."/>
        </authorList>
    </citation>
    <scope>NUCLEOTIDE SEQUENCE</scope>
    <source>
        <strain evidence="1">Prilba</strain>
    </source>
</reference>
<sequence>MQDVIAVDSETHRLMFVPLILSSDKTTISVATGHNEYYPLYLSIGNVQNHIRHAHQNAVSLLGFLAIPKADKEYNDTLEFRKFHWQLFHMSLIHILQSVEPWMSKPHITRCSDGHLQRVIYGLGPYIADYPEQVLLACVVSGWCPKCTAQPTNLDDDPTAILQSHEHTNMVLEMFEDKPSTPWQGYGIISDVRAFTSFFLHANIHHLLSPDLLHQVIKGTFKDHLVDWVGEYLETVHGKTRAKEILADIDLQIAAVPLFPGLCCFPEGHGFKQWTGDNSKALMKVYLPATAGHVPARMVRAISAFLEFCYLQFGAPNGLCSSITEFRHITAIKQPWHCLNRNEPLGQMLLTNQHLDKLAALCVDFVACGMLQGLLLMSGLPIGPAPEPPSSEPGSSDSTQDAEAVDGITSVGDVKLAQNPARHYPGTLDRLAAYLGQPHLIEYLHRFLYDQVHPDVETCGMDVQLDLCPEIAEQLWIKVFHSATSTYYVRGERKYEGNQPKVSYRFCQELNPELQHDGGPCDCMSSPHPFL</sequence>
<evidence type="ECO:0000313" key="1">
    <source>
        <dbReference type="EMBL" id="KAF8479697.1"/>
    </source>
</evidence>
<organism evidence="1 2">
    <name type="scientific">Russula ochroleuca</name>
    <dbReference type="NCBI Taxonomy" id="152965"/>
    <lineage>
        <taxon>Eukaryota</taxon>
        <taxon>Fungi</taxon>
        <taxon>Dikarya</taxon>
        <taxon>Basidiomycota</taxon>
        <taxon>Agaricomycotina</taxon>
        <taxon>Agaricomycetes</taxon>
        <taxon>Russulales</taxon>
        <taxon>Russulaceae</taxon>
        <taxon>Russula</taxon>
    </lineage>
</organism>
<dbReference type="InterPro" id="IPR041078">
    <property type="entry name" value="Plavaka"/>
</dbReference>
<proteinExistence type="predicted"/>
<reference evidence="1" key="2">
    <citation type="journal article" date="2020" name="Nat. Commun.">
        <title>Large-scale genome sequencing of mycorrhizal fungi provides insights into the early evolution of symbiotic traits.</title>
        <authorList>
            <person name="Miyauchi S."/>
            <person name="Kiss E."/>
            <person name="Kuo A."/>
            <person name="Drula E."/>
            <person name="Kohler A."/>
            <person name="Sanchez-Garcia M."/>
            <person name="Morin E."/>
            <person name="Andreopoulos B."/>
            <person name="Barry K.W."/>
            <person name="Bonito G."/>
            <person name="Buee M."/>
            <person name="Carver A."/>
            <person name="Chen C."/>
            <person name="Cichocki N."/>
            <person name="Clum A."/>
            <person name="Culley D."/>
            <person name="Crous P.W."/>
            <person name="Fauchery L."/>
            <person name="Girlanda M."/>
            <person name="Hayes R.D."/>
            <person name="Keri Z."/>
            <person name="LaButti K."/>
            <person name="Lipzen A."/>
            <person name="Lombard V."/>
            <person name="Magnuson J."/>
            <person name="Maillard F."/>
            <person name="Murat C."/>
            <person name="Nolan M."/>
            <person name="Ohm R.A."/>
            <person name="Pangilinan J."/>
            <person name="Pereira M.F."/>
            <person name="Perotto S."/>
            <person name="Peter M."/>
            <person name="Pfister S."/>
            <person name="Riley R."/>
            <person name="Sitrit Y."/>
            <person name="Stielow J.B."/>
            <person name="Szollosi G."/>
            <person name="Zifcakova L."/>
            <person name="Stursova M."/>
            <person name="Spatafora J.W."/>
            <person name="Tedersoo L."/>
            <person name="Vaario L.M."/>
            <person name="Yamada A."/>
            <person name="Yan M."/>
            <person name="Wang P."/>
            <person name="Xu J."/>
            <person name="Bruns T."/>
            <person name="Baldrian P."/>
            <person name="Vilgalys R."/>
            <person name="Dunand C."/>
            <person name="Henrissat B."/>
            <person name="Grigoriev I.V."/>
            <person name="Hibbett D."/>
            <person name="Nagy L.G."/>
            <person name="Martin F.M."/>
        </authorList>
    </citation>
    <scope>NUCLEOTIDE SEQUENCE</scope>
    <source>
        <strain evidence="1">Prilba</strain>
    </source>
</reference>
<keyword evidence="2" id="KW-1185">Reference proteome</keyword>
<dbReference type="AlphaFoldDB" id="A0A9P5MVJ1"/>
<comment type="caution">
    <text evidence="1">The sequence shown here is derived from an EMBL/GenBank/DDBJ whole genome shotgun (WGS) entry which is preliminary data.</text>
</comment>
<dbReference type="Proteomes" id="UP000759537">
    <property type="component" value="Unassembled WGS sequence"/>
</dbReference>
<dbReference type="EMBL" id="WHVB01000009">
    <property type="protein sequence ID" value="KAF8479697.1"/>
    <property type="molecule type" value="Genomic_DNA"/>
</dbReference>
<gene>
    <name evidence="1" type="ORF">DFH94DRAFT_794158</name>
</gene>
<protein>
    <submittedName>
        <fullName evidence="1">Uncharacterized protein</fullName>
    </submittedName>
</protein>
<dbReference type="Pfam" id="PF18759">
    <property type="entry name" value="Plavaka"/>
    <property type="match status" value="1"/>
</dbReference>
<evidence type="ECO:0000313" key="2">
    <source>
        <dbReference type="Proteomes" id="UP000759537"/>
    </source>
</evidence>